<dbReference type="PANTHER" id="PTHR44942:SF4">
    <property type="entry name" value="METHYLTRANSFERASE TYPE 11 DOMAIN-CONTAINING PROTEIN"/>
    <property type="match status" value="1"/>
</dbReference>
<dbReference type="InterPro" id="IPR029063">
    <property type="entry name" value="SAM-dependent_MTases_sf"/>
</dbReference>
<evidence type="ECO:0000313" key="6">
    <source>
        <dbReference type="Proteomes" id="UP000199009"/>
    </source>
</evidence>
<name>A0A1G7Z962_9MICO</name>
<reference evidence="5 6" key="1">
    <citation type="submission" date="2016-10" db="EMBL/GenBank/DDBJ databases">
        <authorList>
            <person name="de Groot N.N."/>
        </authorList>
    </citation>
    <scope>NUCLEOTIDE SEQUENCE [LARGE SCALE GENOMIC DNA]</scope>
    <source>
        <strain evidence="5 6">DSM 23142</strain>
    </source>
</reference>
<dbReference type="STRING" id="370764.SAMN04489810_1985"/>
<dbReference type="RefSeq" id="WP_091489252.1">
    <property type="nucleotide sequence ID" value="NZ_LT629692.1"/>
</dbReference>
<evidence type="ECO:0000313" key="5">
    <source>
        <dbReference type="EMBL" id="SDH05137.1"/>
    </source>
</evidence>
<evidence type="ECO:0000256" key="1">
    <source>
        <dbReference type="ARBA" id="ARBA00008361"/>
    </source>
</evidence>
<proteinExistence type="inferred from homology"/>
<keyword evidence="3 5" id="KW-0808">Transferase</keyword>
<dbReference type="CDD" id="cd02440">
    <property type="entry name" value="AdoMet_MTases"/>
    <property type="match status" value="1"/>
</dbReference>
<comment type="similarity">
    <text evidence="1">Belongs to the methyltransferase superfamily.</text>
</comment>
<dbReference type="GO" id="GO:0008757">
    <property type="term" value="F:S-adenosylmethionine-dependent methyltransferase activity"/>
    <property type="evidence" value="ECO:0007669"/>
    <property type="project" value="InterPro"/>
</dbReference>
<organism evidence="5 6">
    <name type="scientific">Microbacterium pygmaeum</name>
    <dbReference type="NCBI Taxonomy" id="370764"/>
    <lineage>
        <taxon>Bacteria</taxon>
        <taxon>Bacillati</taxon>
        <taxon>Actinomycetota</taxon>
        <taxon>Actinomycetes</taxon>
        <taxon>Micrococcales</taxon>
        <taxon>Microbacteriaceae</taxon>
        <taxon>Microbacterium</taxon>
    </lineage>
</organism>
<evidence type="ECO:0000256" key="3">
    <source>
        <dbReference type="ARBA" id="ARBA00022679"/>
    </source>
</evidence>
<feature type="domain" description="Methyltransferase type 11" evidence="4">
    <location>
        <begin position="48"/>
        <end position="135"/>
    </location>
</feature>
<dbReference type="Gene3D" id="3.40.50.150">
    <property type="entry name" value="Vaccinia Virus protein VP39"/>
    <property type="match status" value="1"/>
</dbReference>
<dbReference type="AlphaFoldDB" id="A0A1G7Z962"/>
<evidence type="ECO:0000256" key="2">
    <source>
        <dbReference type="ARBA" id="ARBA00022603"/>
    </source>
</evidence>
<dbReference type="InterPro" id="IPR051052">
    <property type="entry name" value="Diverse_substrate_MTase"/>
</dbReference>
<dbReference type="PANTHER" id="PTHR44942">
    <property type="entry name" value="METHYLTRANSF_11 DOMAIN-CONTAINING PROTEIN"/>
    <property type="match status" value="1"/>
</dbReference>
<dbReference type="GO" id="GO:0032259">
    <property type="term" value="P:methylation"/>
    <property type="evidence" value="ECO:0007669"/>
    <property type="project" value="UniProtKB-KW"/>
</dbReference>
<keyword evidence="2 5" id="KW-0489">Methyltransferase</keyword>
<gene>
    <name evidence="5" type="ORF">SAMN04489810_1985</name>
</gene>
<dbReference type="InterPro" id="IPR013216">
    <property type="entry name" value="Methyltransf_11"/>
</dbReference>
<sequence length="263" mass="28404">MASREEMSRSFGAEADAYESGRPGYPADAVAWMLEPVASVGRSIRVADVGAGTGKLTRVAIELGAETVAIDPDPGMLAALRQHVHAVPTFLGSAEHLPLPDASVDAVLLGQAWHWVDPDRASAEAGRVLRSGGVLGLIWNIRDDGEPWVRRLTEIMHGSHAEEMLAEGDPRVAHPFEELESARWRWTRPITRDQLLAMARSRSYIITATSEDRAAIERGLAELFDEIGAVGDRAVDLPYVTRAYRAVRPSPRVGSAGSAVPAT</sequence>
<dbReference type="EMBL" id="LT629692">
    <property type="protein sequence ID" value="SDH05137.1"/>
    <property type="molecule type" value="Genomic_DNA"/>
</dbReference>
<dbReference type="SUPFAM" id="SSF53335">
    <property type="entry name" value="S-adenosyl-L-methionine-dependent methyltransferases"/>
    <property type="match status" value="1"/>
</dbReference>
<dbReference type="OrthoDB" id="9797252at2"/>
<accession>A0A1G7Z962</accession>
<evidence type="ECO:0000259" key="4">
    <source>
        <dbReference type="Pfam" id="PF08241"/>
    </source>
</evidence>
<dbReference type="Proteomes" id="UP000199009">
    <property type="component" value="Chromosome I"/>
</dbReference>
<dbReference type="Pfam" id="PF08241">
    <property type="entry name" value="Methyltransf_11"/>
    <property type="match status" value="1"/>
</dbReference>
<keyword evidence="6" id="KW-1185">Reference proteome</keyword>
<protein>
    <submittedName>
        <fullName evidence="5">Methyltransferase domain-containing protein</fullName>
    </submittedName>
</protein>